<keyword evidence="12" id="KW-1185">Reference proteome</keyword>
<dbReference type="InterPro" id="IPR033650">
    <property type="entry name" value="Ribosomal_mL46_NUDIX"/>
</dbReference>
<dbReference type="STRING" id="8078.ENSFHEP00000012524"/>
<reference evidence="11" key="2">
    <citation type="submission" date="2025-05" db="UniProtKB">
        <authorList>
            <consortium name="Ensembl"/>
        </authorList>
    </citation>
    <scope>IDENTIFICATION</scope>
</reference>
<dbReference type="InterPro" id="IPR021757">
    <property type="entry name" value="Ribosomal_mL46_N"/>
</dbReference>
<dbReference type="GO" id="GO:0003735">
    <property type="term" value="F:structural constituent of ribosome"/>
    <property type="evidence" value="ECO:0007669"/>
    <property type="project" value="InterPro"/>
</dbReference>
<reference evidence="10" key="1">
    <citation type="submission" date="2015-01" db="EMBL/GenBank/DDBJ databases">
        <title>EvidentialGene: Evidence-directed Construction of Complete mRNA Transcriptomes without Genomes.</title>
        <authorList>
            <person name="Gilbert D.G."/>
        </authorList>
    </citation>
    <scope>NUCLEOTIDE SEQUENCE</scope>
</reference>
<dbReference type="InterPro" id="IPR040008">
    <property type="entry name" value="Ribosomal_mL46"/>
</dbReference>
<dbReference type="PANTHER" id="PTHR13124:SF12">
    <property type="entry name" value="LARGE RIBOSOMAL SUBUNIT PROTEIN ML46"/>
    <property type="match status" value="1"/>
</dbReference>
<evidence type="ECO:0000256" key="7">
    <source>
        <dbReference type="ARBA" id="ARBA00035190"/>
    </source>
</evidence>
<dbReference type="AlphaFoldDB" id="A0A146S130"/>
<organism evidence="10">
    <name type="scientific">Fundulus heteroclitus</name>
    <name type="common">Killifish</name>
    <name type="synonym">Mummichog</name>
    <dbReference type="NCBI Taxonomy" id="8078"/>
    <lineage>
        <taxon>Eukaryota</taxon>
        <taxon>Metazoa</taxon>
        <taxon>Chordata</taxon>
        <taxon>Craniata</taxon>
        <taxon>Vertebrata</taxon>
        <taxon>Euteleostomi</taxon>
        <taxon>Actinopterygii</taxon>
        <taxon>Neopterygii</taxon>
        <taxon>Teleostei</taxon>
        <taxon>Neoteleostei</taxon>
        <taxon>Acanthomorphata</taxon>
        <taxon>Ovalentaria</taxon>
        <taxon>Atherinomorphae</taxon>
        <taxon>Cyprinodontiformes</taxon>
        <taxon>Fundulidae</taxon>
        <taxon>Fundulus</taxon>
    </lineage>
</organism>
<dbReference type="GO" id="GO:0005762">
    <property type="term" value="C:mitochondrial large ribosomal subunit"/>
    <property type="evidence" value="ECO:0007669"/>
    <property type="project" value="TreeGrafter"/>
</dbReference>
<protein>
    <recommendedName>
        <fullName evidence="7">Large ribosomal subunit protein mL46</fullName>
    </recommendedName>
    <alternativeName>
        <fullName evidence="8">39S ribosomal protein L46, mitochondrial</fullName>
    </alternativeName>
</protein>
<dbReference type="SUPFAM" id="SSF55811">
    <property type="entry name" value="Nudix"/>
    <property type="match status" value="1"/>
</dbReference>
<evidence type="ECO:0000256" key="5">
    <source>
        <dbReference type="ARBA" id="ARBA00023128"/>
    </source>
</evidence>
<dbReference type="Proteomes" id="UP000265000">
    <property type="component" value="Unplaced"/>
</dbReference>
<accession>A0A146S130</accession>
<evidence type="ECO:0000313" key="11">
    <source>
        <dbReference type="Ensembl" id="ENSFHEP00000012524.1"/>
    </source>
</evidence>
<dbReference type="FunFam" id="3.90.79.10:FF:000018">
    <property type="entry name" value="39S ribosomal protein L46, mitochondrial"/>
    <property type="match status" value="1"/>
</dbReference>
<keyword evidence="4 10" id="KW-0689">Ribosomal protein</keyword>
<dbReference type="PANTHER" id="PTHR13124">
    <property type="entry name" value="39S RIBOSOMAL PROTEIN L46, MITOCHONDRIAL PRECURSOR-RELATED"/>
    <property type="match status" value="1"/>
</dbReference>
<dbReference type="GeneTree" id="ENSGT00390000015400"/>
<comment type="subcellular location">
    <subcellularLocation>
        <location evidence="1">Mitochondrion</location>
    </subcellularLocation>
</comment>
<dbReference type="OrthoDB" id="194611at2759"/>
<name>A0A146S130_FUNHE</name>
<evidence type="ECO:0000256" key="8">
    <source>
        <dbReference type="ARBA" id="ARBA00035534"/>
    </source>
</evidence>
<dbReference type="EMBL" id="GCES01112242">
    <property type="protein sequence ID" value="JAQ74080.1"/>
    <property type="molecule type" value="Transcribed_RNA"/>
</dbReference>
<dbReference type="InterPro" id="IPR015797">
    <property type="entry name" value="NUDIX_hydrolase-like_dom_sf"/>
</dbReference>
<dbReference type="CTD" id="26589"/>
<keyword evidence="6" id="KW-0687">Ribonucleoprotein</keyword>
<sequence>MAAPCRKMASRSFSQLLYCFNRTAVGSVGCRRFSVTPVGRARPQAGPAVERATSPWTLMAAVCLQRLPVISADESPIEQRFKQMMQQMELEKSMLSDHELRLLEDADRMSRKQAGDYDSDEEEGHGDQEIMLGQDLEDTWEQRLKNFQPAPRVRADVDKDLTSVQRCLADSLVLLAEQQVGAEKLWLLPQAAWQEGETLRQTAERALGSVTAADLKATFLGNAPCGVYKYKLPKAARTESSVGTKVFFFKAVLADSAPAKAPNTALLWVKKSELQKYLKPAYAMKVDRFILSL</sequence>
<dbReference type="Gene3D" id="3.90.79.10">
    <property type="entry name" value="Nucleoside Triphosphate Pyrophosphohydrolase"/>
    <property type="match status" value="1"/>
</dbReference>
<feature type="domain" description="Large ribosomal subunit protein mL46 N-terminal" evidence="9">
    <location>
        <begin position="56"/>
        <end position="153"/>
    </location>
</feature>
<evidence type="ECO:0000256" key="3">
    <source>
        <dbReference type="ARBA" id="ARBA00022946"/>
    </source>
</evidence>
<proteinExistence type="inferred from homology"/>
<evidence type="ECO:0000256" key="6">
    <source>
        <dbReference type="ARBA" id="ARBA00023274"/>
    </source>
</evidence>
<keyword evidence="3" id="KW-0809">Transit peptide</keyword>
<evidence type="ECO:0000256" key="1">
    <source>
        <dbReference type="ARBA" id="ARBA00004173"/>
    </source>
</evidence>
<dbReference type="GO" id="GO:0005743">
    <property type="term" value="C:mitochondrial inner membrane"/>
    <property type="evidence" value="ECO:0007669"/>
    <property type="project" value="UniProtKB-ARBA"/>
</dbReference>
<dbReference type="Pfam" id="PF11788">
    <property type="entry name" value="MRP-L46"/>
    <property type="match status" value="1"/>
</dbReference>
<dbReference type="Ensembl" id="ENSFHET00000032026.1">
    <property type="protein sequence ID" value="ENSFHEP00000012524.1"/>
    <property type="gene ID" value="ENSFHEG00000013987.1"/>
</dbReference>
<evidence type="ECO:0000313" key="12">
    <source>
        <dbReference type="Proteomes" id="UP000265000"/>
    </source>
</evidence>
<evidence type="ECO:0000259" key="9">
    <source>
        <dbReference type="Pfam" id="PF11788"/>
    </source>
</evidence>
<evidence type="ECO:0000313" key="10">
    <source>
        <dbReference type="EMBL" id="JAQ74080.1"/>
    </source>
</evidence>
<keyword evidence="5" id="KW-0496">Mitochondrion</keyword>
<dbReference type="CDD" id="cd04661">
    <property type="entry name" value="NUDIX_MRP_L46"/>
    <property type="match status" value="1"/>
</dbReference>
<evidence type="ECO:0000256" key="4">
    <source>
        <dbReference type="ARBA" id="ARBA00022980"/>
    </source>
</evidence>
<comment type="similarity">
    <text evidence="2">Belongs to the mitochondrion-specific ribosomal protein mL46 family.</text>
</comment>
<evidence type="ECO:0000256" key="2">
    <source>
        <dbReference type="ARBA" id="ARBA00009070"/>
    </source>
</evidence>
<dbReference type="GeneID" id="105916415"/>